<accession>A0ABS5MW70</accession>
<protein>
    <submittedName>
        <fullName evidence="1">Uncharacterized protein</fullName>
    </submittedName>
</protein>
<feature type="non-terminal residue" evidence="1">
    <location>
        <position position="1"/>
    </location>
</feature>
<evidence type="ECO:0000313" key="1">
    <source>
        <dbReference type="EMBL" id="MBS4078216.1"/>
    </source>
</evidence>
<dbReference type="Proteomes" id="UP000676035">
    <property type="component" value="Unassembled WGS sequence"/>
</dbReference>
<proteinExistence type="predicted"/>
<reference evidence="1 2" key="1">
    <citation type="submission" date="2021-04" db="EMBL/GenBank/DDBJ databases">
        <title>Pseudomonas rustica sp. nov. isolated from raw milk.</title>
        <authorList>
            <person name="Fiedler G."/>
            <person name="Gieschler S."/>
            <person name="Kabisch J."/>
            <person name="Grimmler C."/>
            <person name="Brinks E."/>
            <person name="Wagner N."/>
            <person name="Hetzer B."/>
            <person name="Franz C.M.A.P."/>
            <person name="Boehnlein C."/>
        </authorList>
    </citation>
    <scope>NUCLEOTIDE SEQUENCE [LARGE SCALE GENOMIC DNA]</scope>
    <source>
        <strain evidence="1 2">MBT-4</strain>
    </source>
</reference>
<organism evidence="1 2">
    <name type="scientific">Pseudomonas rustica</name>
    <dbReference type="NCBI Taxonomy" id="2827099"/>
    <lineage>
        <taxon>Bacteria</taxon>
        <taxon>Pseudomonadati</taxon>
        <taxon>Pseudomonadota</taxon>
        <taxon>Gammaproteobacteria</taxon>
        <taxon>Pseudomonadales</taxon>
        <taxon>Pseudomonadaceae</taxon>
        <taxon>Pseudomonas</taxon>
    </lineage>
</organism>
<evidence type="ECO:0000313" key="2">
    <source>
        <dbReference type="Proteomes" id="UP000676035"/>
    </source>
</evidence>
<name>A0ABS5MW70_9PSED</name>
<gene>
    <name evidence="1" type="ORF">KFS80_07960</name>
</gene>
<keyword evidence="2" id="KW-1185">Reference proteome</keyword>
<comment type="caution">
    <text evidence="1">The sequence shown here is derived from an EMBL/GenBank/DDBJ whole genome shotgun (WGS) entry which is preliminary data.</text>
</comment>
<dbReference type="RefSeq" id="WP_212544445.1">
    <property type="nucleotide sequence ID" value="NZ_JAGYHF010000004.1"/>
</dbReference>
<dbReference type="EMBL" id="JAGYHF010000004">
    <property type="protein sequence ID" value="MBS4078216.1"/>
    <property type="molecule type" value="Genomic_DNA"/>
</dbReference>
<sequence length="79" mass="8210">WSGDIFIECTTAFASKLTPTGSLSPAYSAITAEPCGSGLAGEGVWSGDIFIGCTTAFASRLTPTGLCVAHLFGDHRWIL</sequence>